<evidence type="ECO:0000313" key="2">
    <source>
        <dbReference type="Proteomes" id="UP001152523"/>
    </source>
</evidence>
<accession>A0AAV0D781</accession>
<evidence type="ECO:0008006" key="3">
    <source>
        <dbReference type="Google" id="ProtNLM"/>
    </source>
</evidence>
<dbReference type="Proteomes" id="UP001152523">
    <property type="component" value="Unassembled WGS sequence"/>
</dbReference>
<proteinExistence type="predicted"/>
<gene>
    <name evidence="1" type="ORF">CEPIT_LOCUS11556</name>
</gene>
<dbReference type="EMBL" id="CAMAPF010000066">
    <property type="protein sequence ID" value="CAH9091124.1"/>
    <property type="molecule type" value="Genomic_DNA"/>
</dbReference>
<evidence type="ECO:0000313" key="1">
    <source>
        <dbReference type="EMBL" id="CAH9091124.1"/>
    </source>
</evidence>
<name>A0AAV0D781_9ASTE</name>
<sequence>MSSSSGFLGNLPVLDAKNWDRWCIQMKVIFGYQEVLDVVENEISSLKENPSEAERKEYREAKKRDCKALFLLHQAVDDVHFQKISMAKTAHEVWKILEQCHSGGDKACQLESYFIGYMAISNKHHLQHQNGVFGKKMLQQ</sequence>
<dbReference type="PANTHER" id="PTHR35317:SF23">
    <property type="entry name" value="OS04G0629600 PROTEIN"/>
    <property type="match status" value="1"/>
</dbReference>
<dbReference type="Pfam" id="PF14223">
    <property type="entry name" value="Retrotran_gag_2"/>
    <property type="match status" value="1"/>
</dbReference>
<keyword evidence="2" id="KW-1185">Reference proteome</keyword>
<reference evidence="1" key="1">
    <citation type="submission" date="2022-07" db="EMBL/GenBank/DDBJ databases">
        <authorList>
            <person name="Macas J."/>
            <person name="Novak P."/>
            <person name="Neumann P."/>
        </authorList>
    </citation>
    <scope>NUCLEOTIDE SEQUENCE</scope>
</reference>
<organism evidence="1 2">
    <name type="scientific">Cuscuta epithymum</name>
    <dbReference type="NCBI Taxonomy" id="186058"/>
    <lineage>
        <taxon>Eukaryota</taxon>
        <taxon>Viridiplantae</taxon>
        <taxon>Streptophyta</taxon>
        <taxon>Embryophyta</taxon>
        <taxon>Tracheophyta</taxon>
        <taxon>Spermatophyta</taxon>
        <taxon>Magnoliopsida</taxon>
        <taxon>eudicotyledons</taxon>
        <taxon>Gunneridae</taxon>
        <taxon>Pentapetalae</taxon>
        <taxon>asterids</taxon>
        <taxon>lamiids</taxon>
        <taxon>Solanales</taxon>
        <taxon>Convolvulaceae</taxon>
        <taxon>Cuscuteae</taxon>
        <taxon>Cuscuta</taxon>
        <taxon>Cuscuta subgen. Cuscuta</taxon>
    </lineage>
</organism>
<dbReference type="AlphaFoldDB" id="A0AAV0D781"/>
<protein>
    <recommendedName>
        <fullName evidence="3">DUF4219 domain-containing protein</fullName>
    </recommendedName>
</protein>
<comment type="caution">
    <text evidence="1">The sequence shown here is derived from an EMBL/GenBank/DDBJ whole genome shotgun (WGS) entry which is preliminary data.</text>
</comment>
<dbReference type="PANTHER" id="PTHR35317">
    <property type="entry name" value="OS04G0629600 PROTEIN"/>
    <property type="match status" value="1"/>
</dbReference>